<feature type="domain" description="DRBM" evidence="10">
    <location>
        <begin position="228"/>
        <end position="298"/>
    </location>
</feature>
<evidence type="ECO:0000313" key="13">
    <source>
        <dbReference type="Proteomes" id="UP000318582"/>
    </source>
</evidence>
<protein>
    <recommendedName>
        <fullName evidence="7">Large ribosomal subunit protein mL44</fullName>
    </recommendedName>
</protein>
<dbReference type="GO" id="GO:0004525">
    <property type="term" value="F:ribonuclease III activity"/>
    <property type="evidence" value="ECO:0007669"/>
    <property type="project" value="InterPro"/>
</dbReference>
<gene>
    <name evidence="12" type="ORF">PhCBS80983_g02585</name>
</gene>
<dbReference type="SMART" id="SM00358">
    <property type="entry name" value="DSRM"/>
    <property type="match status" value="1"/>
</dbReference>
<evidence type="ECO:0000256" key="6">
    <source>
        <dbReference type="ARBA" id="ARBA00024034"/>
    </source>
</evidence>
<evidence type="ECO:0000256" key="7">
    <source>
        <dbReference type="ARBA" id="ARBA00035187"/>
    </source>
</evidence>
<dbReference type="GO" id="GO:0003735">
    <property type="term" value="F:structural constituent of ribosome"/>
    <property type="evidence" value="ECO:0007669"/>
    <property type="project" value="TreeGrafter"/>
</dbReference>
<dbReference type="InterPro" id="IPR044444">
    <property type="entry name" value="Ribosomal_mL44_DSRM_metazoa"/>
</dbReference>
<evidence type="ECO:0000256" key="9">
    <source>
        <dbReference type="SAM" id="MobiDB-lite"/>
    </source>
</evidence>
<dbReference type="Gene3D" id="3.30.160.20">
    <property type="match status" value="1"/>
</dbReference>
<evidence type="ECO:0000256" key="5">
    <source>
        <dbReference type="ARBA" id="ARBA00023274"/>
    </source>
</evidence>
<dbReference type="PANTHER" id="PTHR11207:SF32">
    <property type="entry name" value="LARGE RIBOSOMAL SUBUNIT PROTEIN ML44"/>
    <property type="match status" value="1"/>
</dbReference>
<dbReference type="InterPro" id="IPR014720">
    <property type="entry name" value="dsRBD_dom"/>
</dbReference>
<keyword evidence="3" id="KW-0689">Ribosomal protein</keyword>
<dbReference type="EMBL" id="QEAQ01000027">
    <property type="protein sequence ID" value="TPX59240.1"/>
    <property type="molecule type" value="Genomic_DNA"/>
</dbReference>
<dbReference type="SUPFAM" id="SSF69065">
    <property type="entry name" value="RNase III domain-like"/>
    <property type="match status" value="1"/>
</dbReference>
<dbReference type="Gene3D" id="1.10.1520.10">
    <property type="entry name" value="Ribonuclease III domain"/>
    <property type="match status" value="1"/>
</dbReference>
<keyword evidence="2 8" id="KW-0694">RNA-binding</keyword>
<feature type="domain" description="RNase III" evidence="11">
    <location>
        <begin position="76"/>
        <end position="200"/>
    </location>
</feature>
<dbReference type="GO" id="GO:0003723">
    <property type="term" value="F:RNA binding"/>
    <property type="evidence" value="ECO:0007669"/>
    <property type="project" value="UniProtKB-UniRule"/>
</dbReference>
<dbReference type="CDD" id="cd00593">
    <property type="entry name" value="RIBOc"/>
    <property type="match status" value="1"/>
</dbReference>
<evidence type="ECO:0000259" key="11">
    <source>
        <dbReference type="PROSITE" id="PS50142"/>
    </source>
</evidence>
<accession>A0A507E806</accession>
<dbReference type="SMART" id="SM00535">
    <property type="entry name" value="RIBOc"/>
    <property type="match status" value="1"/>
</dbReference>
<dbReference type="AlphaFoldDB" id="A0A507E806"/>
<organism evidence="12 13">
    <name type="scientific">Powellomyces hirtus</name>
    <dbReference type="NCBI Taxonomy" id="109895"/>
    <lineage>
        <taxon>Eukaryota</taxon>
        <taxon>Fungi</taxon>
        <taxon>Fungi incertae sedis</taxon>
        <taxon>Chytridiomycota</taxon>
        <taxon>Chytridiomycota incertae sedis</taxon>
        <taxon>Chytridiomycetes</taxon>
        <taxon>Spizellomycetales</taxon>
        <taxon>Powellomycetaceae</taxon>
        <taxon>Powellomyces</taxon>
    </lineage>
</organism>
<dbReference type="STRING" id="109895.A0A507E806"/>
<dbReference type="PROSITE" id="PS50142">
    <property type="entry name" value="RNASE_3_2"/>
    <property type="match status" value="1"/>
</dbReference>
<feature type="compositionally biased region" description="Low complexity" evidence="9">
    <location>
        <begin position="48"/>
        <end position="66"/>
    </location>
</feature>
<keyword evidence="13" id="KW-1185">Reference proteome</keyword>
<evidence type="ECO:0000256" key="2">
    <source>
        <dbReference type="ARBA" id="ARBA00022884"/>
    </source>
</evidence>
<comment type="similarity">
    <text evidence="6">Belongs to the ribonuclease III family. Mitochondrion-specific ribosomal protein mL44 subfamily.</text>
</comment>
<dbReference type="Pfam" id="PF14622">
    <property type="entry name" value="Ribonucleas_3_3"/>
    <property type="match status" value="1"/>
</dbReference>
<keyword evidence="4" id="KW-0496">Mitochondrion</keyword>
<dbReference type="InterPro" id="IPR036389">
    <property type="entry name" value="RNase_III_sf"/>
</dbReference>
<comment type="subcellular location">
    <subcellularLocation>
        <location evidence="1">Mitochondrion</location>
    </subcellularLocation>
</comment>
<reference evidence="12 13" key="1">
    <citation type="journal article" date="2019" name="Sci. Rep.">
        <title>Comparative genomics of chytrid fungi reveal insights into the obligate biotrophic and pathogenic lifestyle of Synchytrium endobioticum.</title>
        <authorList>
            <person name="van de Vossenberg B.T.L.H."/>
            <person name="Warris S."/>
            <person name="Nguyen H.D.T."/>
            <person name="van Gent-Pelzer M.P.E."/>
            <person name="Joly D.L."/>
            <person name="van de Geest H.C."/>
            <person name="Bonants P.J.M."/>
            <person name="Smith D.S."/>
            <person name="Levesque C.A."/>
            <person name="van der Lee T.A.J."/>
        </authorList>
    </citation>
    <scope>NUCLEOTIDE SEQUENCE [LARGE SCALE GENOMIC DNA]</scope>
    <source>
        <strain evidence="12 13">CBS 809.83</strain>
    </source>
</reference>
<dbReference type="PANTHER" id="PTHR11207">
    <property type="entry name" value="RIBONUCLEASE III"/>
    <property type="match status" value="1"/>
</dbReference>
<dbReference type="PROSITE" id="PS50137">
    <property type="entry name" value="DS_RBD"/>
    <property type="match status" value="1"/>
</dbReference>
<dbReference type="GO" id="GO:0005739">
    <property type="term" value="C:mitochondrion"/>
    <property type="evidence" value="ECO:0007669"/>
    <property type="project" value="TreeGrafter"/>
</dbReference>
<dbReference type="SUPFAM" id="SSF54768">
    <property type="entry name" value="dsRNA-binding domain-like"/>
    <property type="match status" value="1"/>
</dbReference>
<dbReference type="GO" id="GO:0006396">
    <property type="term" value="P:RNA processing"/>
    <property type="evidence" value="ECO:0007669"/>
    <property type="project" value="InterPro"/>
</dbReference>
<sequence>MASRTPPLCAPLLRRTRCGGPFPSLHYLRAVHTSPLPHQLQQSPIALSSRTATTPSPSPPSTTTTTIRHPHETARLAAFTARTGFAVSSPEVLKQALTHRSYGPGKDASARFEYLGERVLDLYVTEHLSLKYPDMPARALASVVRAYVGDNAVQKVSVQFGVPLVMRWKGSHTTAQVEGQKAVGASVLRSLLGALYVDQGAAATRRFIHAHFLSRTIDDLSAHLSLTNPMPTLVRLTQRLDKIRPVSRLLQETGRLSSAPVFLVGIYSGLEKIGEGAGSSKSAAEHSAAVNALCKYYFREVKDFALPSDSSI</sequence>
<feature type="region of interest" description="Disordered" evidence="9">
    <location>
        <begin position="46"/>
        <end position="66"/>
    </location>
</feature>
<evidence type="ECO:0000256" key="3">
    <source>
        <dbReference type="ARBA" id="ARBA00022980"/>
    </source>
</evidence>
<proteinExistence type="inferred from homology"/>
<evidence type="ECO:0000313" key="12">
    <source>
        <dbReference type="EMBL" id="TPX59240.1"/>
    </source>
</evidence>
<name>A0A507E806_9FUNG</name>
<dbReference type="InterPro" id="IPR000999">
    <property type="entry name" value="RNase_III_dom"/>
</dbReference>
<evidence type="ECO:0000256" key="1">
    <source>
        <dbReference type="ARBA" id="ARBA00004173"/>
    </source>
</evidence>
<dbReference type="Proteomes" id="UP000318582">
    <property type="component" value="Unassembled WGS sequence"/>
</dbReference>
<evidence type="ECO:0000256" key="4">
    <source>
        <dbReference type="ARBA" id="ARBA00023128"/>
    </source>
</evidence>
<comment type="caution">
    <text evidence="12">The sequence shown here is derived from an EMBL/GenBank/DDBJ whole genome shotgun (WGS) entry which is preliminary data.</text>
</comment>
<evidence type="ECO:0000259" key="10">
    <source>
        <dbReference type="PROSITE" id="PS50137"/>
    </source>
</evidence>
<keyword evidence="5" id="KW-0687">Ribonucleoprotein</keyword>
<evidence type="ECO:0000256" key="8">
    <source>
        <dbReference type="PROSITE-ProRule" id="PRU00266"/>
    </source>
</evidence>
<dbReference type="Pfam" id="PF22892">
    <property type="entry name" value="DSRM_MRPL44"/>
    <property type="match status" value="1"/>
</dbReference>